<keyword evidence="3" id="KW-0862">Zinc</keyword>
<reference evidence="6" key="1">
    <citation type="submission" date="2025-08" db="UniProtKB">
        <authorList>
            <consortium name="RefSeq"/>
        </authorList>
    </citation>
    <scope>IDENTIFICATION</scope>
</reference>
<dbReference type="GO" id="GO:0008270">
    <property type="term" value="F:zinc ion binding"/>
    <property type="evidence" value="ECO:0007669"/>
    <property type="project" value="UniProtKB-KW"/>
</dbReference>
<dbReference type="KEGG" id="dci:113472945"/>
<evidence type="ECO:0000256" key="1">
    <source>
        <dbReference type="ARBA" id="ARBA00022723"/>
    </source>
</evidence>
<keyword evidence="1" id="KW-0479">Metal-binding</keyword>
<dbReference type="Gene3D" id="3.30.40.10">
    <property type="entry name" value="Zinc/RING finger domain, C3HC4 (zinc finger)"/>
    <property type="match status" value="1"/>
</dbReference>
<name>A0A3Q0JNY1_DIACI</name>
<sequence>MLNSGTLVCNLHLDQVPLLPNSDEAACGTCSSLGDVNNILMCSKCGQHYHGLCVGLAVQPGMY</sequence>
<evidence type="ECO:0000256" key="3">
    <source>
        <dbReference type="ARBA" id="ARBA00022833"/>
    </source>
</evidence>
<dbReference type="STRING" id="121845.A0A3Q0JNY1"/>
<gene>
    <name evidence="6" type="primary">LOC113472945</name>
</gene>
<dbReference type="PaxDb" id="121845-A0A3Q0JNY1"/>
<feature type="domain" description="PHD-type" evidence="4">
    <location>
        <begin position="27"/>
        <end position="59"/>
    </location>
</feature>
<evidence type="ECO:0000313" key="6">
    <source>
        <dbReference type="RefSeq" id="XP_026688530.1"/>
    </source>
</evidence>
<protein>
    <submittedName>
        <fullName evidence="6">Histone-lysine N-methyltransferase 2C-like</fullName>
    </submittedName>
</protein>
<evidence type="ECO:0000259" key="4">
    <source>
        <dbReference type="Pfam" id="PF00628"/>
    </source>
</evidence>
<accession>A0A3Q0JNY1</accession>
<dbReference type="GeneID" id="113472945"/>
<dbReference type="InterPro" id="IPR019787">
    <property type="entry name" value="Znf_PHD-finger"/>
</dbReference>
<proteinExistence type="predicted"/>
<dbReference type="Pfam" id="PF00628">
    <property type="entry name" value="PHD"/>
    <property type="match status" value="1"/>
</dbReference>
<dbReference type="Proteomes" id="UP000079169">
    <property type="component" value="Unplaced"/>
</dbReference>
<evidence type="ECO:0000256" key="2">
    <source>
        <dbReference type="ARBA" id="ARBA00022771"/>
    </source>
</evidence>
<dbReference type="SUPFAM" id="SSF57903">
    <property type="entry name" value="FYVE/PHD zinc finger"/>
    <property type="match status" value="1"/>
</dbReference>
<dbReference type="RefSeq" id="XP_026688530.1">
    <property type="nucleotide sequence ID" value="XM_026832729.1"/>
</dbReference>
<organism evidence="5 6">
    <name type="scientific">Diaphorina citri</name>
    <name type="common">Asian citrus psyllid</name>
    <dbReference type="NCBI Taxonomy" id="121845"/>
    <lineage>
        <taxon>Eukaryota</taxon>
        <taxon>Metazoa</taxon>
        <taxon>Ecdysozoa</taxon>
        <taxon>Arthropoda</taxon>
        <taxon>Hexapoda</taxon>
        <taxon>Insecta</taxon>
        <taxon>Pterygota</taxon>
        <taxon>Neoptera</taxon>
        <taxon>Paraneoptera</taxon>
        <taxon>Hemiptera</taxon>
        <taxon>Sternorrhyncha</taxon>
        <taxon>Psylloidea</taxon>
        <taxon>Psyllidae</taxon>
        <taxon>Diaphorininae</taxon>
        <taxon>Diaphorina</taxon>
    </lineage>
</organism>
<dbReference type="AlphaFoldDB" id="A0A3Q0JNY1"/>
<keyword evidence="5" id="KW-1185">Reference proteome</keyword>
<keyword evidence="2" id="KW-0863">Zinc-finger</keyword>
<dbReference type="InterPro" id="IPR013083">
    <property type="entry name" value="Znf_RING/FYVE/PHD"/>
</dbReference>
<evidence type="ECO:0000313" key="5">
    <source>
        <dbReference type="Proteomes" id="UP000079169"/>
    </source>
</evidence>
<dbReference type="InterPro" id="IPR011011">
    <property type="entry name" value="Znf_FYVE_PHD"/>
</dbReference>